<organism evidence="2 3">
    <name type="scientific">Dentiscutata erythropus</name>
    <dbReference type="NCBI Taxonomy" id="1348616"/>
    <lineage>
        <taxon>Eukaryota</taxon>
        <taxon>Fungi</taxon>
        <taxon>Fungi incertae sedis</taxon>
        <taxon>Mucoromycota</taxon>
        <taxon>Glomeromycotina</taxon>
        <taxon>Glomeromycetes</taxon>
        <taxon>Diversisporales</taxon>
        <taxon>Gigasporaceae</taxon>
        <taxon>Dentiscutata</taxon>
    </lineage>
</organism>
<dbReference type="AlphaFoldDB" id="A0A9N9DS07"/>
<dbReference type="Proteomes" id="UP000789405">
    <property type="component" value="Unassembled WGS sequence"/>
</dbReference>
<feature type="signal peptide" evidence="1">
    <location>
        <begin position="1"/>
        <end position="26"/>
    </location>
</feature>
<keyword evidence="3" id="KW-1185">Reference proteome</keyword>
<accession>A0A9N9DS07</accession>
<dbReference type="EMBL" id="CAJVPY010005801">
    <property type="protein sequence ID" value="CAG8650826.1"/>
    <property type="molecule type" value="Genomic_DNA"/>
</dbReference>
<keyword evidence="1" id="KW-0732">Signal</keyword>
<evidence type="ECO:0000313" key="3">
    <source>
        <dbReference type="Proteomes" id="UP000789405"/>
    </source>
</evidence>
<name>A0A9N9DS07_9GLOM</name>
<evidence type="ECO:0000256" key="1">
    <source>
        <dbReference type="SAM" id="SignalP"/>
    </source>
</evidence>
<protein>
    <submittedName>
        <fullName evidence="2">21707_t:CDS:1</fullName>
    </submittedName>
</protein>
<reference evidence="2" key="1">
    <citation type="submission" date="2021-06" db="EMBL/GenBank/DDBJ databases">
        <authorList>
            <person name="Kallberg Y."/>
            <person name="Tangrot J."/>
            <person name="Rosling A."/>
        </authorList>
    </citation>
    <scope>NUCLEOTIDE SEQUENCE</scope>
    <source>
        <strain evidence="2">MA453B</strain>
    </source>
</reference>
<feature type="chain" id="PRO_5040434433" evidence="1">
    <location>
        <begin position="27"/>
        <end position="77"/>
    </location>
</feature>
<comment type="caution">
    <text evidence="2">The sequence shown here is derived from an EMBL/GenBank/DDBJ whole genome shotgun (WGS) entry which is preliminary data.</text>
</comment>
<proteinExistence type="predicted"/>
<sequence length="77" mass="8600">MNFKQIFISLELLILFLGFASLKTEGFPSDVELDGFTEKVTVRTLYSRGCPCKDCYIPIIGAECCARKKCKHAGCCK</sequence>
<evidence type="ECO:0000313" key="2">
    <source>
        <dbReference type="EMBL" id="CAG8650826.1"/>
    </source>
</evidence>
<gene>
    <name evidence="2" type="ORF">DERYTH_LOCUS10175</name>
</gene>
<dbReference type="OrthoDB" id="10366239at2759"/>